<evidence type="ECO:0000313" key="1">
    <source>
        <dbReference type="EMBL" id="CAB4163913.1"/>
    </source>
</evidence>
<protein>
    <submittedName>
        <fullName evidence="1">Uncharacterized protein</fullName>
    </submittedName>
</protein>
<dbReference type="EMBL" id="LR797502">
    <property type="protein sequence ID" value="CAB4221390.1"/>
    <property type="molecule type" value="Genomic_DNA"/>
</dbReference>
<sequence>MASRFVLVKADVHCSWSKAPPRYRVYVNDELFAERTWIWRDVYLEENLQITADVGDYVISFHLIKPHRAELRVENVRVDIGPGHIVNGSTLRITE</sequence>
<dbReference type="EMBL" id="LR796776">
    <property type="protein sequence ID" value="CAB4165847.1"/>
    <property type="molecule type" value="Genomic_DNA"/>
</dbReference>
<proteinExistence type="predicted"/>
<dbReference type="EMBL" id="LR797099">
    <property type="protein sequence ID" value="CAB4186923.1"/>
    <property type="molecule type" value="Genomic_DNA"/>
</dbReference>
<organism evidence="1">
    <name type="scientific">uncultured Caudovirales phage</name>
    <dbReference type="NCBI Taxonomy" id="2100421"/>
    <lineage>
        <taxon>Viruses</taxon>
        <taxon>Duplodnaviria</taxon>
        <taxon>Heunggongvirae</taxon>
        <taxon>Uroviricota</taxon>
        <taxon>Caudoviricetes</taxon>
        <taxon>Peduoviridae</taxon>
        <taxon>Maltschvirus</taxon>
        <taxon>Maltschvirus maltsch</taxon>
    </lineage>
</organism>
<accession>A0A6J5NXY0</accession>
<gene>
    <name evidence="3" type="ORF">UFOVP1146_269</name>
    <name evidence="4" type="ORF">UFOVP1638_296</name>
    <name evidence="1" type="ORF">UFOVP812_182</name>
    <name evidence="2" type="ORF">UFOVP818_383</name>
</gene>
<dbReference type="EMBL" id="LR796758">
    <property type="protein sequence ID" value="CAB4163913.1"/>
    <property type="molecule type" value="Genomic_DNA"/>
</dbReference>
<evidence type="ECO:0000313" key="3">
    <source>
        <dbReference type="EMBL" id="CAB4186923.1"/>
    </source>
</evidence>
<evidence type="ECO:0000313" key="2">
    <source>
        <dbReference type="EMBL" id="CAB4165847.1"/>
    </source>
</evidence>
<evidence type="ECO:0000313" key="4">
    <source>
        <dbReference type="EMBL" id="CAB4221390.1"/>
    </source>
</evidence>
<reference evidence="1" key="1">
    <citation type="submission" date="2020-04" db="EMBL/GenBank/DDBJ databases">
        <authorList>
            <person name="Chiriac C."/>
            <person name="Salcher M."/>
            <person name="Ghai R."/>
            <person name="Kavagutti S V."/>
        </authorList>
    </citation>
    <scope>NUCLEOTIDE SEQUENCE</scope>
</reference>
<name>A0A6J5NXY0_9CAUD</name>